<dbReference type="EMBL" id="QDHA01000092">
    <property type="protein sequence ID" value="RCJ04704.1"/>
    <property type="molecule type" value="Genomic_DNA"/>
</dbReference>
<sequence length="220" mass="22656">MRRLIGLLLSVLLVAQLGSCVTDERDDSTARVRVLHVSPDAPNLDVLFDGARVFSNVPYSAASAYLIFPTGTHRITFNVAGTATTLIDVSQNLANAAAYTIIAANFAASIQGLTVTDQTLAPPAGQAAVRVIHAAPDAGPVDVLVNGQVVVANMLFGANSGYVNLATGTYDVKVNVAGTSTTVIQTTLTANAAFNYSVVAIGSIRTAATNPLALKVLTDG</sequence>
<dbReference type="RefSeq" id="WP_114135204.1">
    <property type="nucleotide sequence ID" value="NZ_CP068435.1"/>
</dbReference>
<evidence type="ECO:0000259" key="1">
    <source>
        <dbReference type="Pfam" id="PF14344"/>
    </source>
</evidence>
<comment type="caution">
    <text evidence="2">The sequence shown here is derived from an EMBL/GenBank/DDBJ whole genome shotgun (WGS) entry which is preliminary data.</text>
</comment>
<dbReference type="Pfam" id="PF14344">
    <property type="entry name" value="DUF4397"/>
    <property type="match status" value="1"/>
</dbReference>
<organism evidence="2 3">
    <name type="scientific">Cupriavidus necator</name>
    <name type="common">Alcaligenes eutrophus</name>
    <name type="synonym">Ralstonia eutropha</name>
    <dbReference type="NCBI Taxonomy" id="106590"/>
    <lineage>
        <taxon>Bacteria</taxon>
        <taxon>Pseudomonadati</taxon>
        <taxon>Pseudomonadota</taxon>
        <taxon>Betaproteobacteria</taxon>
        <taxon>Burkholderiales</taxon>
        <taxon>Burkholderiaceae</taxon>
        <taxon>Cupriavidus</taxon>
    </lineage>
</organism>
<gene>
    <name evidence="2" type="ORF">DDK22_30745</name>
</gene>
<dbReference type="Proteomes" id="UP000253501">
    <property type="component" value="Unassembled WGS sequence"/>
</dbReference>
<name>A0A367PAU9_CUPNE</name>
<feature type="domain" description="DUF4397" evidence="1">
    <location>
        <begin position="30"/>
        <end position="143"/>
    </location>
</feature>
<reference evidence="2 3" key="1">
    <citation type="submission" date="2018-04" db="EMBL/GenBank/DDBJ databases">
        <title>Cupriavidus necator CR12 genome sequencing and assembly.</title>
        <authorList>
            <person name="Ben Fekih I."/>
            <person name="Mazhar H.S."/>
            <person name="Bello S.K."/>
            <person name="Rensing C."/>
        </authorList>
    </citation>
    <scope>NUCLEOTIDE SEQUENCE [LARGE SCALE GENOMIC DNA]</scope>
    <source>
        <strain evidence="2 3">CR12</strain>
    </source>
</reference>
<evidence type="ECO:0000313" key="2">
    <source>
        <dbReference type="EMBL" id="RCJ04704.1"/>
    </source>
</evidence>
<evidence type="ECO:0000313" key="3">
    <source>
        <dbReference type="Proteomes" id="UP000253501"/>
    </source>
</evidence>
<dbReference type="AlphaFoldDB" id="A0A367PAU9"/>
<accession>A0A367PAU9</accession>
<dbReference type="InterPro" id="IPR025510">
    <property type="entry name" value="DUF4397"/>
</dbReference>
<protein>
    <submittedName>
        <fullName evidence="2">DUF4397 domain-containing protein</fullName>
    </submittedName>
</protein>
<proteinExistence type="predicted"/>